<accession>A0AAJ0CVS3</accession>
<comment type="caution">
    <text evidence="1">The sequence shown here is derived from an EMBL/GenBank/DDBJ whole genome shotgun (WGS) entry which is preliminary data.</text>
</comment>
<dbReference type="InterPro" id="IPR036770">
    <property type="entry name" value="Ankyrin_rpt-contain_sf"/>
</dbReference>
<protein>
    <recommendedName>
        <fullName evidence="3">Ankyrin repeat domain-containing protein</fullName>
    </recommendedName>
</protein>
<name>A0AAJ0CVS3_9HYPO</name>
<reference evidence="1" key="1">
    <citation type="submission" date="2023-06" db="EMBL/GenBank/DDBJ databases">
        <title>Conoideocrella luteorostrata (Hypocreales: Clavicipitaceae), a potential biocontrol fungus for elongate hemlock scale in United States Christmas tree production areas.</title>
        <authorList>
            <person name="Barrett H."/>
            <person name="Lovett B."/>
            <person name="Macias A.M."/>
            <person name="Stajich J.E."/>
            <person name="Kasson M.T."/>
        </authorList>
    </citation>
    <scope>NUCLEOTIDE SEQUENCE</scope>
    <source>
        <strain evidence="1">ARSEF 14590</strain>
    </source>
</reference>
<dbReference type="Gene3D" id="1.25.40.20">
    <property type="entry name" value="Ankyrin repeat-containing domain"/>
    <property type="match status" value="1"/>
</dbReference>
<dbReference type="SUPFAM" id="SSF48403">
    <property type="entry name" value="Ankyrin repeat"/>
    <property type="match status" value="1"/>
</dbReference>
<dbReference type="Proteomes" id="UP001251528">
    <property type="component" value="Unassembled WGS sequence"/>
</dbReference>
<dbReference type="EMBL" id="JASWJB010000024">
    <property type="protein sequence ID" value="KAK2609367.1"/>
    <property type="molecule type" value="Genomic_DNA"/>
</dbReference>
<organism evidence="1 2">
    <name type="scientific">Conoideocrella luteorostrata</name>
    <dbReference type="NCBI Taxonomy" id="1105319"/>
    <lineage>
        <taxon>Eukaryota</taxon>
        <taxon>Fungi</taxon>
        <taxon>Dikarya</taxon>
        <taxon>Ascomycota</taxon>
        <taxon>Pezizomycotina</taxon>
        <taxon>Sordariomycetes</taxon>
        <taxon>Hypocreomycetidae</taxon>
        <taxon>Hypocreales</taxon>
        <taxon>Clavicipitaceae</taxon>
        <taxon>Conoideocrella</taxon>
    </lineage>
</organism>
<evidence type="ECO:0000313" key="2">
    <source>
        <dbReference type="Proteomes" id="UP001251528"/>
    </source>
</evidence>
<evidence type="ECO:0000313" key="1">
    <source>
        <dbReference type="EMBL" id="KAK2609367.1"/>
    </source>
</evidence>
<evidence type="ECO:0008006" key="3">
    <source>
        <dbReference type="Google" id="ProtNLM"/>
    </source>
</evidence>
<keyword evidence="2" id="KW-1185">Reference proteome</keyword>
<gene>
    <name evidence="1" type="ORF">QQS21_002148</name>
</gene>
<proteinExistence type="predicted"/>
<dbReference type="AlphaFoldDB" id="A0AAJ0CVS3"/>
<sequence length="73" mass="7844">MNNLGAQLPDGAANLRTAHAGNWTSYGFTRSCPERDLAKVESLLKGGADPELQDTRGYTALQLAVQRGKKDVV</sequence>